<dbReference type="InterPro" id="IPR029001">
    <property type="entry name" value="ITPase-like_fam"/>
</dbReference>
<dbReference type="HAMAP" id="MF_00528">
    <property type="entry name" value="Maf"/>
    <property type="match status" value="1"/>
</dbReference>
<comment type="caution">
    <text evidence="4">The sequence shown here is derived from an EMBL/GenBank/DDBJ whole genome shotgun (WGS) entry which is preliminary data.</text>
</comment>
<comment type="caution">
    <text evidence="3">Lacks conserved residue(s) required for the propagation of feature annotation.</text>
</comment>
<evidence type="ECO:0000313" key="4">
    <source>
        <dbReference type="EMBL" id="PHX54036.1"/>
    </source>
</evidence>
<name>A0A2G4EX36_9CYAN</name>
<keyword evidence="2 3" id="KW-0378">Hydrolase</keyword>
<dbReference type="EMBL" id="NXIB02000130">
    <property type="protein sequence ID" value="PHX54036.1"/>
    <property type="molecule type" value="Genomic_DNA"/>
</dbReference>
<dbReference type="InterPro" id="IPR003697">
    <property type="entry name" value="Maf-like"/>
</dbReference>
<keyword evidence="5" id="KW-1185">Reference proteome</keyword>
<evidence type="ECO:0000256" key="3">
    <source>
        <dbReference type="HAMAP-Rule" id="MF_00528"/>
    </source>
</evidence>
<protein>
    <recommendedName>
        <fullName evidence="3">Nucleoside triphosphate pyrophosphatase</fullName>
        <ecNumber evidence="3">3.6.1.9</ecNumber>
    </recommendedName>
    <alternativeName>
        <fullName evidence="3">Nucleotide pyrophosphatase</fullName>
        <shortName evidence="3">Nucleotide PPase</shortName>
    </alternativeName>
</protein>
<comment type="subcellular location">
    <subcellularLocation>
        <location evidence="3">Cytoplasm</location>
    </subcellularLocation>
</comment>
<dbReference type="SUPFAM" id="SSF52972">
    <property type="entry name" value="ITPase-like"/>
    <property type="match status" value="1"/>
</dbReference>
<dbReference type="NCBIfam" id="TIGR00172">
    <property type="entry name" value="maf"/>
    <property type="match status" value="1"/>
</dbReference>
<comment type="similarity">
    <text evidence="3">Belongs to the Maf family.</text>
</comment>
<keyword evidence="3" id="KW-0963">Cytoplasm</keyword>
<dbReference type="Gene3D" id="3.90.950.10">
    <property type="match status" value="1"/>
</dbReference>
<sequence length="216" mass="23653">MKTPTFILASASPARHKLLQNAGIKVIICPSDFDEGQIQMRDATKLVQVLAKGKADAVAESLRANSHPQIPNPKSCLVLGCDSILVIDGEIHGKPKDAEEAISRWQKMRGKVGELYTGHALIDTRFDDLDETMDRSIVRCQVTKVHFAEVTSHQIAAYVATGEPLACAGCFALEGKGGFFIEKIEGCHTNVIGLSLPLLRQMLRDMGYDVSDFWQS</sequence>
<dbReference type="GO" id="GO:0005737">
    <property type="term" value="C:cytoplasm"/>
    <property type="evidence" value="ECO:0007669"/>
    <property type="project" value="UniProtKB-SubCell"/>
</dbReference>
<gene>
    <name evidence="4" type="ORF">CP500_018235</name>
</gene>
<comment type="catalytic activity">
    <reaction evidence="3">
        <text>a 2'-deoxyribonucleoside 5'-triphosphate + H2O = a 2'-deoxyribonucleoside 5'-phosphate + diphosphate + H(+)</text>
        <dbReference type="Rhea" id="RHEA:44644"/>
        <dbReference type="ChEBI" id="CHEBI:15377"/>
        <dbReference type="ChEBI" id="CHEBI:15378"/>
        <dbReference type="ChEBI" id="CHEBI:33019"/>
        <dbReference type="ChEBI" id="CHEBI:61560"/>
        <dbReference type="ChEBI" id="CHEBI:65317"/>
        <dbReference type="EC" id="3.6.1.9"/>
    </reaction>
</comment>
<comment type="cofactor">
    <cofactor evidence="1 3">
        <name>a divalent metal cation</name>
        <dbReference type="ChEBI" id="CHEBI:60240"/>
    </cofactor>
</comment>
<dbReference type="GO" id="GO:0009117">
    <property type="term" value="P:nucleotide metabolic process"/>
    <property type="evidence" value="ECO:0007669"/>
    <property type="project" value="UniProtKB-KW"/>
</dbReference>
<dbReference type="PIRSF" id="PIRSF006305">
    <property type="entry name" value="Maf"/>
    <property type="match status" value="1"/>
</dbReference>
<dbReference type="EC" id="3.6.1.9" evidence="3"/>
<dbReference type="AlphaFoldDB" id="A0A2G4EX36"/>
<dbReference type="OrthoDB" id="9807767at2"/>
<dbReference type="Pfam" id="PF02545">
    <property type="entry name" value="Maf"/>
    <property type="match status" value="1"/>
</dbReference>
<dbReference type="CDD" id="cd00555">
    <property type="entry name" value="Maf"/>
    <property type="match status" value="1"/>
</dbReference>
<dbReference type="GO" id="GO:0047429">
    <property type="term" value="F:nucleoside triphosphate diphosphatase activity"/>
    <property type="evidence" value="ECO:0007669"/>
    <property type="project" value="UniProtKB-EC"/>
</dbReference>
<evidence type="ECO:0000256" key="1">
    <source>
        <dbReference type="ARBA" id="ARBA00001968"/>
    </source>
</evidence>
<dbReference type="PANTHER" id="PTHR43213:SF5">
    <property type="entry name" value="BIFUNCTIONAL DTTP_UTP PYROPHOSPHATASE_METHYLTRANSFERASE PROTEIN-RELATED"/>
    <property type="match status" value="1"/>
</dbReference>
<keyword evidence="3" id="KW-0546">Nucleotide metabolism</keyword>
<comment type="function">
    <text evidence="3">Nucleoside triphosphate pyrophosphatase. May have a dual role in cell division arrest and in preventing the incorporation of modified nucleotides into cellular nucleic acids.</text>
</comment>
<dbReference type="RefSeq" id="WP_096828858.1">
    <property type="nucleotide sequence ID" value="NZ_NXIB02000130.1"/>
</dbReference>
<evidence type="ECO:0000313" key="5">
    <source>
        <dbReference type="Proteomes" id="UP000226442"/>
    </source>
</evidence>
<accession>A0A2G4EX36</accession>
<reference evidence="4" key="1">
    <citation type="submission" date="2017-10" db="EMBL/GenBank/DDBJ databases">
        <title>Draft genome sequence of the planktic cyanobacteria Tychonema bourrellyi isolated from alpine lentic freshwater.</title>
        <authorList>
            <person name="Tett A."/>
            <person name="Armanini F."/>
            <person name="Asnicar F."/>
            <person name="Boscaini A."/>
            <person name="Pasolli E."/>
            <person name="Zolfo M."/>
            <person name="Donati C."/>
            <person name="Salmaso N."/>
            <person name="Segata N."/>
        </authorList>
    </citation>
    <scope>NUCLEOTIDE SEQUENCE</scope>
    <source>
        <strain evidence="4">FEM_GT703</strain>
    </source>
</reference>
<dbReference type="Proteomes" id="UP000226442">
    <property type="component" value="Unassembled WGS sequence"/>
</dbReference>
<organism evidence="4 5">
    <name type="scientific">Tychonema bourrellyi FEM_GT703</name>
    <dbReference type="NCBI Taxonomy" id="2040638"/>
    <lineage>
        <taxon>Bacteria</taxon>
        <taxon>Bacillati</taxon>
        <taxon>Cyanobacteriota</taxon>
        <taxon>Cyanophyceae</taxon>
        <taxon>Oscillatoriophycideae</taxon>
        <taxon>Oscillatoriales</taxon>
        <taxon>Microcoleaceae</taxon>
        <taxon>Tychonema</taxon>
    </lineage>
</organism>
<proteinExistence type="inferred from homology"/>
<feature type="active site" description="Proton acceptor" evidence="3">
    <location>
        <position position="82"/>
    </location>
</feature>
<comment type="catalytic activity">
    <reaction evidence="3">
        <text>a ribonucleoside 5'-triphosphate + H2O = a ribonucleoside 5'-phosphate + diphosphate + H(+)</text>
        <dbReference type="Rhea" id="RHEA:23996"/>
        <dbReference type="ChEBI" id="CHEBI:15377"/>
        <dbReference type="ChEBI" id="CHEBI:15378"/>
        <dbReference type="ChEBI" id="CHEBI:33019"/>
        <dbReference type="ChEBI" id="CHEBI:58043"/>
        <dbReference type="ChEBI" id="CHEBI:61557"/>
        <dbReference type="EC" id="3.6.1.9"/>
    </reaction>
</comment>
<dbReference type="PANTHER" id="PTHR43213">
    <property type="entry name" value="BIFUNCTIONAL DTTP/UTP PYROPHOSPHATASE/METHYLTRANSFERASE PROTEIN-RELATED"/>
    <property type="match status" value="1"/>
</dbReference>
<evidence type="ECO:0000256" key="2">
    <source>
        <dbReference type="ARBA" id="ARBA00022801"/>
    </source>
</evidence>